<sequence>MAQLFKKVFSKYLVVTNTVTCGCLLGAGDLLTQNIEQRFMHRKTDDSSGVKINWSRTGRMFLMGVSLGPLTHLWYSHIIERFIKGTGNKMVLKKILADQLVAGPWFCSSFFFGMGLLEGRGVQGAIGEVKENFLPVYLVDWCFWPPAQFINFKYVPIEYRVVFVCTLTLCWNTFLSYMKHRHGDYKVEAPAVSVIENTQS</sequence>
<proteinExistence type="inferred from homology"/>
<dbReference type="AlphaFoldDB" id="A0A6J8DQC7"/>
<evidence type="ECO:0000256" key="3">
    <source>
        <dbReference type="ARBA" id="ARBA00022692"/>
    </source>
</evidence>
<evidence type="ECO:0000256" key="1">
    <source>
        <dbReference type="ARBA" id="ARBA00004141"/>
    </source>
</evidence>
<reference evidence="7 8" key="1">
    <citation type="submission" date="2020-06" db="EMBL/GenBank/DDBJ databases">
        <authorList>
            <person name="Li R."/>
            <person name="Bekaert M."/>
        </authorList>
    </citation>
    <scope>NUCLEOTIDE SEQUENCE [LARGE SCALE GENOMIC DNA]</scope>
    <source>
        <strain evidence="8">wild</strain>
    </source>
</reference>
<dbReference type="PANTHER" id="PTHR11266:SF8">
    <property type="entry name" value="MPV17-LIKE PROTEIN 2"/>
    <property type="match status" value="1"/>
</dbReference>
<evidence type="ECO:0000313" key="8">
    <source>
        <dbReference type="Proteomes" id="UP000507470"/>
    </source>
</evidence>
<comment type="subcellular location">
    <subcellularLocation>
        <location evidence="1">Membrane</location>
        <topology evidence="1">Multi-pass membrane protein</topology>
    </subcellularLocation>
</comment>
<keyword evidence="8" id="KW-1185">Reference proteome</keyword>
<evidence type="ECO:0000313" key="7">
    <source>
        <dbReference type="EMBL" id="CAC5409812.1"/>
    </source>
</evidence>
<dbReference type="Pfam" id="PF04117">
    <property type="entry name" value="Mpv17_PMP22"/>
    <property type="match status" value="1"/>
</dbReference>
<evidence type="ECO:0000256" key="6">
    <source>
        <dbReference type="RuleBase" id="RU363053"/>
    </source>
</evidence>
<accession>A0A6J8DQC7</accession>
<keyword evidence="4" id="KW-1133">Transmembrane helix</keyword>
<dbReference type="GO" id="GO:0061668">
    <property type="term" value="P:mitochondrial ribosome assembly"/>
    <property type="evidence" value="ECO:0007669"/>
    <property type="project" value="TreeGrafter"/>
</dbReference>
<comment type="similarity">
    <text evidence="2 6">Belongs to the peroxisomal membrane protein PXMP2/4 family.</text>
</comment>
<dbReference type="PANTHER" id="PTHR11266">
    <property type="entry name" value="PEROXISOMAL MEMBRANE PROTEIN 2, PXMP2 MPV17"/>
    <property type="match status" value="1"/>
</dbReference>
<dbReference type="InterPro" id="IPR007248">
    <property type="entry name" value="Mpv17_PMP22"/>
</dbReference>
<name>A0A6J8DQC7_MYTCO</name>
<dbReference type="PROSITE" id="PS51257">
    <property type="entry name" value="PROKAR_LIPOPROTEIN"/>
    <property type="match status" value="1"/>
</dbReference>
<evidence type="ECO:0000256" key="4">
    <source>
        <dbReference type="ARBA" id="ARBA00022989"/>
    </source>
</evidence>
<evidence type="ECO:0000256" key="2">
    <source>
        <dbReference type="ARBA" id="ARBA00006824"/>
    </source>
</evidence>
<dbReference type="GO" id="GO:0005739">
    <property type="term" value="C:mitochondrion"/>
    <property type="evidence" value="ECO:0007669"/>
    <property type="project" value="TreeGrafter"/>
</dbReference>
<gene>
    <name evidence="7" type="ORF">MCOR_43052</name>
</gene>
<evidence type="ECO:0000256" key="5">
    <source>
        <dbReference type="ARBA" id="ARBA00023136"/>
    </source>
</evidence>
<dbReference type="GO" id="GO:0016020">
    <property type="term" value="C:membrane"/>
    <property type="evidence" value="ECO:0007669"/>
    <property type="project" value="UniProtKB-SubCell"/>
</dbReference>
<organism evidence="7 8">
    <name type="scientific">Mytilus coruscus</name>
    <name type="common">Sea mussel</name>
    <dbReference type="NCBI Taxonomy" id="42192"/>
    <lineage>
        <taxon>Eukaryota</taxon>
        <taxon>Metazoa</taxon>
        <taxon>Spiralia</taxon>
        <taxon>Lophotrochozoa</taxon>
        <taxon>Mollusca</taxon>
        <taxon>Bivalvia</taxon>
        <taxon>Autobranchia</taxon>
        <taxon>Pteriomorphia</taxon>
        <taxon>Mytilida</taxon>
        <taxon>Mytiloidea</taxon>
        <taxon>Mytilidae</taxon>
        <taxon>Mytilinae</taxon>
        <taxon>Mytilus</taxon>
    </lineage>
</organism>
<keyword evidence="3" id="KW-0812">Transmembrane</keyword>
<protein>
    <submittedName>
        <fullName evidence="7">MPV17</fullName>
    </submittedName>
</protein>
<dbReference type="EMBL" id="CACVKT020007648">
    <property type="protein sequence ID" value="CAC5409812.1"/>
    <property type="molecule type" value="Genomic_DNA"/>
</dbReference>
<dbReference type="Proteomes" id="UP000507470">
    <property type="component" value="Unassembled WGS sequence"/>
</dbReference>
<keyword evidence="5" id="KW-0472">Membrane</keyword>
<dbReference type="OrthoDB" id="10267969at2759"/>